<dbReference type="Pfam" id="PF17482">
    <property type="entry name" value="Phage_sheath_1C"/>
    <property type="match status" value="1"/>
</dbReference>
<gene>
    <name evidence="4" type="ORF">SAMN05216178_3943</name>
</gene>
<dbReference type="InterPro" id="IPR020287">
    <property type="entry name" value="Tail_sheath_C"/>
</dbReference>
<dbReference type="RefSeq" id="WP_092316278.1">
    <property type="nucleotide sequence ID" value="NZ_FNTJ01000001.1"/>
</dbReference>
<proteinExistence type="inferred from homology"/>
<protein>
    <submittedName>
        <fullName evidence="4">Phage tail sheath protein</fullName>
    </submittedName>
</protein>
<evidence type="ECO:0000313" key="4">
    <source>
        <dbReference type="EMBL" id="SEC24036.1"/>
    </source>
</evidence>
<dbReference type="InterPro" id="IPR035089">
    <property type="entry name" value="Phage_sheath_subtilisin"/>
</dbReference>
<name>A0A1H4QWM4_9PSED</name>
<dbReference type="Proteomes" id="UP000198982">
    <property type="component" value="Unassembled WGS sequence"/>
</dbReference>
<accession>A0A1H4QWM4</accession>
<dbReference type="Pfam" id="PF04984">
    <property type="entry name" value="Phage_sheath_1"/>
    <property type="match status" value="1"/>
</dbReference>
<organism evidence="4 5">
    <name type="scientific">Pseudomonas saponiphila</name>
    <dbReference type="NCBI Taxonomy" id="556534"/>
    <lineage>
        <taxon>Bacteria</taxon>
        <taxon>Pseudomonadati</taxon>
        <taxon>Pseudomonadota</taxon>
        <taxon>Gammaproteobacteria</taxon>
        <taxon>Pseudomonadales</taxon>
        <taxon>Pseudomonadaceae</taxon>
        <taxon>Pseudomonas</taxon>
    </lineage>
</organism>
<dbReference type="AlphaFoldDB" id="A0A1H4QWM4"/>
<comment type="similarity">
    <text evidence="1">Belongs to the myoviridae tail sheath protein family.</text>
</comment>
<evidence type="ECO:0000259" key="2">
    <source>
        <dbReference type="Pfam" id="PF04984"/>
    </source>
</evidence>
<dbReference type="EMBL" id="FNTJ01000001">
    <property type="protein sequence ID" value="SEC24036.1"/>
    <property type="molecule type" value="Genomic_DNA"/>
</dbReference>
<feature type="domain" description="Tail sheath protein subtilisin-like" evidence="2">
    <location>
        <begin position="100"/>
        <end position="255"/>
    </location>
</feature>
<feature type="domain" description="Tail sheath protein C-terminal" evidence="3">
    <location>
        <begin position="265"/>
        <end position="364"/>
    </location>
</feature>
<sequence>MSISFDTIPASIRKPGVYMEFNTSLAVRTLPTNKQSACLIVPLGAGATVGANVPTPIYSAAEAKALFGGTVAEEMAEAFITAYRYASLSAVGVAAVEGEGEPDIKAALDATALGGFTILVPAWYSQTALTALRTHIQLYTNSMEQQGIIGVAALTSTLSAATTLATSLNSGAISLAVLPGTPSTARQVAAAYAAMIASEEDPARPLNTLVLTGIKVPPVTQRLGRTEQETALANGVTPLEVAAGDVIQIVRAVTTYTKSAAGATDVSLLDLTTIRTLYYVRMACRDRIRLRFPRAKLSKKTPEAVRGELLDVLLKLEELEIVEEVEANAASLVVERSLQGVNRLNAAIPTDVVNGLHVFAGRIDLLL</sequence>
<evidence type="ECO:0000256" key="1">
    <source>
        <dbReference type="ARBA" id="ARBA00008005"/>
    </source>
</evidence>
<evidence type="ECO:0000259" key="3">
    <source>
        <dbReference type="Pfam" id="PF17482"/>
    </source>
</evidence>
<evidence type="ECO:0000313" key="5">
    <source>
        <dbReference type="Proteomes" id="UP000198982"/>
    </source>
</evidence>
<keyword evidence="5" id="KW-1185">Reference proteome</keyword>
<reference evidence="5" key="1">
    <citation type="submission" date="2016-10" db="EMBL/GenBank/DDBJ databases">
        <authorList>
            <person name="Varghese N."/>
            <person name="Submissions S."/>
        </authorList>
    </citation>
    <scope>NUCLEOTIDE SEQUENCE [LARGE SCALE GENOMIC DNA]</scope>
    <source>
        <strain evidence="5">DSM 9751</strain>
    </source>
</reference>